<protein>
    <recommendedName>
        <fullName evidence="4">Bulb-type lectin domain-containing protein</fullName>
    </recommendedName>
</protein>
<evidence type="ECO:0000313" key="3">
    <source>
        <dbReference type="Proteomes" id="UP000178943"/>
    </source>
</evidence>
<reference evidence="2 3" key="1">
    <citation type="journal article" date="2016" name="Nat. Commun.">
        <title>Thousands of microbial genomes shed light on interconnected biogeochemical processes in an aquifer system.</title>
        <authorList>
            <person name="Anantharaman K."/>
            <person name="Brown C.T."/>
            <person name="Hug L.A."/>
            <person name="Sharon I."/>
            <person name="Castelle C.J."/>
            <person name="Probst A.J."/>
            <person name="Thomas B.C."/>
            <person name="Singh A."/>
            <person name="Wilkins M.J."/>
            <person name="Karaoz U."/>
            <person name="Brodie E.L."/>
            <person name="Williams K.H."/>
            <person name="Hubbard S.S."/>
            <person name="Banfield J.F."/>
        </authorList>
    </citation>
    <scope>NUCLEOTIDE SEQUENCE [LARGE SCALE GENOMIC DNA]</scope>
</reference>
<proteinExistence type="predicted"/>
<feature type="region of interest" description="Disordered" evidence="1">
    <location>
        <begin position="405"/>
        <end position="431"/>
    </location>
</feature>
<sequence length="562" mass="59299">MYKIKISLRLLLGILLLIGFVTVVKAQEYWAKTYGLSSSEYSYVIQQTTDGGYIMTGPTTAHFGGYDFWVLKADAAGNVMWDKVFGGTLDDIPNALKQTTDGGYIIAGRTQSFSAGGFDYWVIKLDPAGNAVWQRNYGGTSDDLAYGIQQTTDGGYIVAGTSLSYTAGGYDVWILKLDSAGGVTWQRRYGGNGTEWPYAIINTSDGGYAVAGYESSYSPGGNDIWVLKLTSDGSISWQRAYGGTSAELALGINQTTDGGYIVAGRTESYGAGSVDFYVLRLDSLGNLVWNKALGGSSTDWAFSTVQTPDGGFVVVGRTDSFGAGNADYWVVKFDSAGAIKWQKTFGGTSLDYAYSVQMANDGSILVGGVCGSFGVGGYDVLFLKLNPETGEVGNVCSMMSTTTVTPVTPSPNSQTTTSANTTVNGASGIPQPSEQVTASSVMTYCYYSGGLPGEVLNNLLVSKVSGNPMLSWLAPGGTCSVTAYGIYRGTLPISAYNHASQSCSVTGLNYTDAGATSSYYYLVVPLTATAEGSYGTSYDGTTWTERPIGSSPCHTQDLTACN</sequence>
<accession>A0A1F5V9H0</accession>
<gene>
    <name evidence="2" type="ORF">A2Y62_03670</name>
</gene>
<evidence type="ECO:0000313" key="2">
    <source>
        <dbReference type="EMBL" id="OGF59551.1"/>
    </source>
</evidence>
<dbReference type="Proteomes" id="UP000178943">
    <property type="component" value="Unassembled WGS sequence"/>
</dbReference>
<dbReference type="AlphaFoldDB" id="A0A1F5V9H0"/>
<dbReference type="EMBL" id="MFGW01000210">
    <property type="protein sequence ID" value="OGF59551.1"/>
    <property type="molecule type" value="Genomic_DNA"/>
</dbReference>
<evidence type="ECO:0000256" key="1">
    <source>
        <dbReference type="SAM" id="MobiDB-lite"/>
    </source>
</evidence>
<dbReference type="SUPFAM" id="SSF69304">
    <property type="entry name" value="Tricorn protease N-terminal domain"/>
    <property type="match status" value="1"/>
</dbReference>
<dbReference type="InterPro" id="IPR013783">
    <property type="entry name" value="Ig-like_fold"/>
</dbReference>
<evidence type="ECO:0008006" key="4">
    <source>
        <dbReference type="Google" id="ProtNLM"/>
    </source>
</evidence>
<dbReference type="PANTHER" id="PTHR42754">
    <property type="entry name" value="ENDOGLUCANASE"/>
    <property type="match status" value="1"/>
</dbReference>
<name>A0A1F5V9H0_9BACT</name>
<organism evidence="2 3">
    <name type="scientific">Candidatus Fischerbacteria bacterium RBG_13_37_8</name>
    <dbReference type="NCBI Taxonomy" id="1817863"/>
    <lineage>
        <taxon>Bacteria</taxon>
        <taxon>Candidatus Fischeribacteriota</taxon>
    </lineage>
</organism>
<dbReference type="Gene3D" id="2.60.40.10">
    <property type="entry name" value="Immunoglobulins"/>
    <property type="match status" value="1"/>
</dbReference>
<dbReference type="PANTHER" id="PTHR42754:SF1">
    <property type="entry name" value="LIPOPROTEIN"/>
    <property type="match status" value="1"/>
</dbReference>
<dbReference type="STRING" id="1817863.A2Y62_03670"/>
<comment type="caution">
    <text evidence="2">The sequence shown here is derived from an EMBL/GenBank/DDBJ whole genome shotgun (WGS) entry which is preliminary data.</text>
</comment>
<feature type="compositionally biased region" description="Low complexity" evidence="1">
    <location>
        <begin position="405"/>
        <end position="424"/>
    </location>
</feature>